<protein>
    <submittedName>
        <fullName evidence="6">AAEL006349-PA</fullName>
    </submittedName>
</protein>
<evidence type="ECO:0000313" key="7">
    <source>
        <dbReference type="Proteomes" id="UP000682892"/>
    </source>
</evidence>
<organism evidence="6 7">
    <name type="scientific">Aedes aegypti</name>
    <name type="common">Yellowfever mosquito</name>
    <name type="synonym">Culex aegypti</name>
    <dbReference type="NCBI Taxonomy" id="7159"/>
    <lineage>
        <taxon>Eukaryota</taxon>
        <taxon>Metazoa</taxon>
        <taxon>Ecdysozoa</taxon>
        <taxon>Arthropoda</taxon>
        <taxon>Hexapoda</taxon>
        <taxon>Insecta</taxon>
        <taxon>Pterygota</taxon>
        <taxon>Neoptera</taxon>
        <taxon>Endopterygota</taxon>
        <taxon>Diptera</taxon>
        <taxon>Nematocera</taxon>
        <taxon>Culicoidea</taxon>
        <taxon>Culicidae</taxon>
        <taxon>Culicinae</taxon>
        <taxon>Aedini</taxon>
        <taxon>Aedes</taxon>
        <taxon>Stegomyia</taxon>
    </lineage>
</organism>
<feature type="domain" description="Chitinase II/V-like catalytic" evidence="5">
    <location>
        <begin position="24"/>
        <end position="313"/>
    </location>
</feature>
<dbReference type="InterPro" id="IPR001223">
    <property type="entry name" value="Glyco_hydro18_cat"/>
</dbReference>
<evidence type="ECO:0000256" key="1">
    <source>
        <dbReference type="ARBA" id="ARBA00022729"/>
    </source>
</evidence>
<sequence>MSTWLKFLIYLLLLGIACGHQLRGSIVCYLRLRSDLHESLRSYLRKCSYIVVCDDVCDRRKPLPPYAGDTLSLLKQLAPNAKILLSIPLSVNPFELRADEGSEKFCHEIELCVRDDLYDGIDLDFNAFVLEFADQIIFSQFLEKLRQRLRSKIIISLSLDAQQFSSNPLGNAIIQNVDFVVTSKDESFVDGNQGEEFVVRRYLDSAIDRLLQGGIPAEKIVLGLQTAGIVTNPSEQIDMPIKKCAIVGLIPYGQVCELRDQRMRFCSWHSDRQCLLFDGKSKLIYDNLDAVKDRAVQCTKRGLKGVSILLNYDDSVGLCGEEKFPMLGAIDEILSQNGKHSGAENSKNDNKIACEQHKIDDEMHRLELAIEKLEDSTNLLQKIAHYLLRALYKLIDVMVSFVKKPTEDDSRKTADESGSKDLGLDESDENEDKHDTQDVSIAAIVENVNELAQEQKIPEIVSSEINKQHAVEAEESLKDNPISPPVVDAIGGHIPQIHRSLIG</sequence>
<dbReference type="PROSITE" id="PS51257">
    <property type="entry name" value="PROKAR_LIPOPROTEIN"/>
    <property type="match status" value="1"/>
</dbReference>
<dbReference type="InterPro" id="IPR011583">
    <property type="entry name" value="Chitinase_II/V-like_cat"/>
</dbReference>
<evidence type="ECO:0000313" key="6">
    <source>
        <dbReference type="EMBL" id="EAT42104.1"/>
    </source>
</evidence>
<reference evidence="6" key="2">
    <citation type="journal article" date="2007" name="Science">
        <title>Genome sequence of Aedes aegypti, a major arbovirus vector.</title>
        <authorList>
            <person name="Nene V."/>
            <person name="Wortman J.R."/>
            <person name="Lawson D."/>
            <person name="Haas B."/>
            <person name="Kodira C."/>
            <person name="Tu Z.J."/>
            <person name="Loftus B."/>
            <person name="Xi Z."/>
            <person name="Megy K."/>
            <person name="Grabherr M."/>
            <person name="Ren Q."/>
            <person name="Zdobnov E.M."/>
            <person name="Lobo N.F."/>
            <person name="Campbell K.S."/>
            <person name="Brown S.E."/>
            <person name="Bonaldo M.F."/>
            <person name="Zhu J."/>
            <person name="Sinkins S.P."/>
            <person name="Hogenkamp D.G."/>
            <person name="Amedeo P."/>
            <person name="Arensburger P."/>
            <person name="Atkinson P.W."/>
            <person name="Bidwell S."/>
            <person name="Biedler J."/>
            <person name="Birney E."/>
            <person name="Bruggner R.V."/>
            <person name="Costas J."/>
            <person name="Coy M.R."/>
            <person name="Crabtree J."/>
            <person name="Crawford M."/>
            <person name="Debruyn B."/>
            <person name="Decaprio D."/>
            <person name="Eiglmeier K."/>
            <person name="Eisenstadt E."/>
            <person name="El-Dorry H."/>
            <person name="Gelbart W.M."/>
            <person name="Gomes S.L."/>
            <person name="Hammond M."/>
            <person name="Hannick L.I."/>
            <person name="Hogan J.R."/>
            <person name="Holmes M.H."/>
            <person name="Jaffe D."/>
            <person name="Johnston J.S."/>
            <person name="Kennedy R.C."/>
            <person name="Koo H."/>
            <person name="Kravitz S."/>
            <person name="Kriventseva E.V."/>
            <person name="Kulp D."/>
            <person name="Labutti K."/>
            <person name="Lee E."/>
            <person name="Li S."/>
            <person name="Lovin D.D."/>
            <person name="Mao C."/>
            <person name="Mauceli E."/>
            <person name="Menck C.F."/>
            <person name="Miller J.R."/>
            <person name="Montgomery P."/>
            <person name="Mori A."/>
            <person name="Nascimento A.L."/>
            <person name="Naveira H.F."/>
            <person name="Nusbaum C."/>
            <person name="O'leary S."/>
            <person name="Orvis J."/>
            <person name="Pertea M."/>
            <person name="Quesneville H."/>
            <person name="Reidenbach K.R."/>
            <person name="Rogers Y.H."/>
            <person name="Roth C.W."/>
            <person name="Schneider J.R."/>
            <person name="Schatz M."/>
            <person name="Shumway M."/>
            <person name="Stanke M."/>
            <person name="Stinson E.O."/>
            <person name="Tubio J.M."/>
            <person name="Vanzee J.P."/>
            <person name="Verjovski-Almeida S."/>
            <person name="Werner D."/>
            <person name="White O."/>
            <person name="Wyder S."/>
            <person name="Zeng Q."/>
            <person name="Zhao Q."/>
            <person name="Zhao Y."/>
            <person name="Hill C.A."/>
            <person name="Raikhel A.S."/>
            <person name="Soares M.B."/>
            <person name="Knudson D.L."/>
            <person name="Lee N.H."/>
            <person name="Galagan J."/>
            <person name="Salzberg S.L."/>
            <person name="Paulsen I.T."/>
            <person name="Dimopoulos G."/>
            <person name="Collins F.H."/>
            <person name="Birren B."/>
            <person name="Fraser-Liggett C.M."/>
            <person name="Severson D.W."/>
        </authorList>
    </citation>
    <scope>NUCLEOTIDE SEQUENCE [LARGE SCALE GENOMIC DNA]</scope>
    <source>
        <strain evidence="6">Liverpool</strain>
    </source>
</reference>
<dbReference type="OMA" id="CHEIELC"/>
<dbReference type="InterPro" id="IPR017853">
    <property type="entry name" value="GH"/>
</dbReference>
<dbReference type="Gene3D" id="3.20.20.80">
    <property type="entry name" value="Glycosidases"/>
    <property type="match status" value="1"/>
</dbReference>
<evidence type="ECO:0000256" key="4">
    <source>
        <dbReference type="SAM" id="SignalP"/>
    </source>
</evidence>
<reference evidence="6" key="3">
    <citation type="submission" date="2012-09" db="EMBL/GenBank/DDBJ databases">
        <authorList>
            <consortium name="VectorBase"/>
        </authorList>
    </citation>
    <scope>NUCLEOTIDE SEQUENCE</scope>
    <source>
        <strain evidence="6">Liverpool</strain>
    </source>
</reference>
<feature type="region of interest" description="Disordered" evidence="3">
    <location>
        <begin position="405"/>
        <end position="436"/>
    </location>
</feature>
<evidence type="ECO:0000259" key="5">
    <source>
        <dbReference type="SMART" id="SM00636"/>
    </source>
</evidence>
<dbReference type="KEGG" id="aag:5567905"/>
<dbReference type="OrthoDB" id="7763408at2759"/>
<dbReference type="EMBL" id="CH477386">
    <property type="protein sequence ID" value="EAT42104.1"/>
    <property type="molecule type" value="Genomic_DNA"/>
</dbReference>
<feature type="coiled-coil region" evidence="2">
    <location>
        <begin position="356"/>
        <end position="383"/>
    </location>
</feature>
<feature type="signal peptide" evidence="4">
    <location>
        <begin position="1"/>
        <end position="19"/>
    </location>
</feature>
<dbReference type="SMART" id="SM00636">
    <property type="entry name" value="Glyco_18"/>
    <property type="match status" value="1"/>
</dbReference>
<dbReference type="GO" id="GO:0008061">
    <property type="term" value="F:chitin binding"/>
    <property type="evidence" value="ECO:0007669"/>
    <property type="project" value="InterPro"/>
</dbReference>
<proteinExistence type="predicted"/>
<accession>A0A1S4FDG2</accession>
<dbReference type="SMR" id="A0A1S4FDG2"/>
<name>A0A1S4FDG2_AEDAE</name>
<reference evidence="6" key="1">
    <citation type="submission" date="2005-10" db="EMBL/GenBank/DDBJ databases">
        <authorList>
            <person name="Loftus B.J."/>
            <person name="Nene V.M."/>
            <person name="Hannick L.I."/>
            <person name="Bidwell S."/>
            <person name="Haas B."/>
            <person name="Amedeo P."/>
            <person name="Orvis J."/>
            <person name="Wortman J.R."/>
            <person name="White O.R."/>
            <person name="Salzberg S."/>
            <person name="Shumway M."/>
            <person name="Koo H."/>
            <person name="Zhao Y."/>
            <person name="Holmes M."/>
            <person name="Miller J."/>
            <person name="Schatz M."/>
            <person name="Pop M."/>
            <person name="Pai G."/>
            <person name="Utterback T."/>
            <person name="Rogers Y.-H."/>
            <person name="Kravitz S."/>
            <person name="Fraser C.M."/>
        </authorList>
    </citation>
    <scope>NUCLEOTIDE SEQUENCE</scope>
    <source>
        <strain evidence="6">Liverpool</strain>
    </source>
</reference>
<dbReference type="Proteomes" id="UP000682892">
    <property type="component" value="Unassembled WGS sequence"/>
</dbReference>
<keyword evidence="1 4" id="KW-0732">Signal</keyword>
<dbReference type="HOGENOM" id="CLU_542075_0_0_1"/>
<dbReference type="AlphaFoldDB" id="A0A1S4FDG2"/>
<feature type="chain" id="PRO_5036484481" evidence="4">
    <location>
        <begin position="20"/>
        <end position="503"/>
    </location>
</feature>
<feature type="compositionally biased region" description="Basic and acidic residues" evidence="3">
    <location>
        <begin position="405"/>
        <end position="423"/>
    </location>
</feature>
<evidence type="ECO:0000256" key="2">
    <source>
        <dbReference type="SAM" id="Coils"/>
    </source>
</evidence>
<dbReference type="SUPFAM" id="SSF51445">
    <property type="entry name" value="(Trans)glycosidases"/>
    <property type="match status" value="1"/>
</dbReference>
<dbReference type="Pfam" id="PF00704">
    <property type="entry name" value="Glyco_hydro_18"/>
    <property type="match status" value="1"/>
</dbReference>
<keyword evidence="2" id="KW-0175">Coiled coil</keyword>
<gene>
    <name evidence="6" type="ORF">AaeL_AAEL006349</name>
</gene>
<evidence type="ECO:0000256" key="3">
    <source>
        <dbReference type="SAM" id="MobiDB-lite"/>
    </source>
</evidence>
<dbReference type="GO" id="GO:0005975">
    <property type="term" value="P:carbohydrate metabolic process"/>
    <property type="evidence" value="ECO:0007669"/>
    <property type="project" value="InterPro"/>
</dbReference>